<dbReference type="EMBL" id="AECU01000177">
    <property type="protein sequence ID" value="EFQ06184.1"/>
    <property type="molecule type" value="Genomic_DNA"/>
</dbReference>
<dbReference type="BioCyc" id="FCF748224-HMP:GTSS-324-MONOMER"/>
<sequence length="99" mass="11130">MIILQRDDFDRTGPPAPVGLARHGSRHAGEPKILSCSERMPHKKHSKRQYSIIFGRLQRIFAESGTDAVFGLDPSGEKEVPKSPQAFRNLKIKIKLPLK</sequence>
<feature type="compositionally biased region" description="Basic and acidic residues" evidence="1">
    <location>
        <begin position="1"/>
        <end position="11"/>
    </location>
</feature>
<dbReference type="STRING" id="748224.HMPREF9436_02324"/>
<accession>E2ZKX0</accession>
<feature type="region of interest" description="Disordered" evidence="1">
    <location>
        <begin position="1"/>
        <end position="30"/>
    </location>
</feature>
<evidence type="ECO:0000256" key="1">
    <source>
        <dbReference type="SAM" id="MobiDB-lite"/>
    </source>
</evidence>
<name>E2ZKX0_9FIRM</name>
<proteinExistence type="predicted"/>
<organism evidence="2 3">
    <name type="scientific">Faecalibacterium cf. prausnitzii KLE1255</name>
    <dbReference type="NCBI Taxonomy" id="748224"/>
    <lineage>
        <taxon>Bacteria</taxon>
        <taxon>Bacillati</taxon>
        <taxon>Bacillota</taxon>
        <taxon>Clostridia</taxon>
        <taxon>Eubacteriales</taxon>
        <taxon>Oscillospiraceae</taxon>
        <taxon>Faecalibacterium</taxon>
    </lineage>
</organism>
<evidence type="ECO:0000313" key="3">
    <source>
        <dbReference type="Proteomes" id="UP000006028"/>
    </source>
</evidence>
<protein>
    <submittedName>
        <fullName evidence="2">Uncharacterized protein</fullName>
    </submittedName>
</protein>
<dbReference type="AlphaFoldDB" id="E2ZKX0"/>
<dbReference type="Proteomes" id="UP000006028">
    <property type="component" value="Unassembled WGS sequence"/>
</dbReference>
<comment type="caution">
    <text evidence="2">The sequence shown here is derived from an EMBL/GenBank/DDBJ whole genome shotgun (WGS) entry which is preliminary data.</text>
</comment>
<dbReference type="HOGENOM" id="CLU_2316106_0_0_9"/>
<evidence type="ECO:0000313" key="2">
    <source>
        <dbReference type="EMBL" id="EFQ06184.1"/>
    </source>
</evidence>
<gene>
    <name evidence="2" type="ORF">HMPREF9436_02324</name>
</gene>
<reference evidence="2 3" key="1">
    <citation type="submission" date="2010-08" db="EMBL/GenBank/DDBJ databases">
        <authorList>
            <person name="Weinstock G."/>
            <person name="Sodergren E."/>
            <person name="Clifton S."/>
            <person name="Fulton L."/>
            <person name="Fulton B."/>
            <person name="Courtney L."/>
            <person name="Fronick C."/>
            <person name="Harrison M."/>
            <person name="Strong C."/>
            <person name="Farmer C."/>
            <person name="Delahaunty K."/>
            <person name="Markovic C."/>
            <person name="Hall O."/>
            <person name="Minx P."/>
            <person name="Tomlinson C."/>
            <person name="Mitreva M."/>
            <person name="Hou S."/>
            <person name="Chen J."/>
            <person name="Wollam A."/>
            <person name="Pepin K.H."/>
            <person name="Johnson M."/>
            <person name="Bhonagiri V."/>
            <person name="Zhang X."/>
            <person name="Suruliraj S."/>
            <person name="Warren W."/>
            <person name="Chinwalla A."/>
            <person name="Mardis E.R."/>
            <person name="Wilson R.K."/>
        </authorList>
    </citation>
    <scope>NUCLEOTIDE SEQUENCE [LARGE SCALE GENOMIC DNA]</scope>
    <source>
        <strain evidence="2 3">KLE1255</strain>
    </source>
</reference>